<feature type="domain" description="DUF3874" evidence="4">
    <location>
        <begin position="593"/>
        <end position="651"/>
    </location>
</feature>
<protein>
    <submittedName>
        <fullName evidence="5">Uncharacterized protein</fullName>
    </submittedName>
</protein>
<dbReference type="RefSeq" id="WP_046146101.1">
    <property type="nucleotide sequence ID" value="NZ_KQ033912.1"/>
</dbReference>
<evidence type="ECO:0000259" key="4">
    <source>
        <dbReference type="Pfam" id="PF12990"/>
    </source>
</evidence>
<dbReference type="Pfam" id="PF08800">
    <property type="entry name" value="BT4734-like_N"/>
    <property type="match status" value="1"/>
</dbReference>
<reference evidence="5 6" key="1">
    <citation type="submission" date="2013-04" db="EMBL/GenBank/DDBJ databases">
        <title>The Genome Sequence of Parabacteroides goldsteinii DSM 19448.</title>
        <authorList>
            <consortium name="The Broad Institute Genomics Platform"/>
            <person name="Earl A."/>
            <person name="Ward D."/>
            <person name="Feldgarden M."/>
            <person name="Gevers D."/>
            <person name="Martens E."/>
            <person name="Sakamoto M."/>
            <person name="Benno Y."/>
            <person name="Song Y."/>
            <person name="Liu C."/>
            <person name="Lee J."/>
            <person name="Bolanos M."/>
            <person name="Vaisanen M.L."/>
            <person name="Finegold S.M."/>
            <person name="Walker B."/>
            <person name="Young S."/>
            <person name="Zeng Q."/>
            <person name="Gargeya S."/>
            <person name="Fitzgerald M."/>
            <person name="Haas B."/>
            <person name="Abouelleil A."/>
            <person name="Allen A.W."/>
            <person name="Alvarado L."/>
            <person name="Arachchi H.M."/>
            <person name="Berlin A.M."/>
            <person name="Chapman S.B."/>
            <person name="Gainer-Dewar J."/>
            <person name="Goldberg J."/>
            <person name="Griggs A."/>
            <person name="Gujja S."/>
            <person name="Hansen M."/>
            <person name="Howarth C."/>
            <person name="Imamovic A."/>
            <person name="Ireland A."/>
            <person name="Larimer J."/>
            <person name="McCowan C."/>
            <person name="Murphy C."/>
            <person name="Pearson M."/>
            <person name="Poon T.W."/>
            <person name="Priest M."/>
            <person name="Roberts A."/>
            <person name="Saif S."/>
            <person name="Shea T."/>
            <person name="Sisk P."/>
            <person name="Sykes S."/>
            <person name="Wortman J."/>
            <person name="Nusbaum C."/>
            <person name="Birren B."/>
        </authorList>
    </citation>
    <scope>NUCLEOTIDE SEQUENCE [LARGE SCALE GENOMIC DNA]</scope>
    <source>
        <strain evidence="5 6">DSM 19448</strain>
    </source>
</reference>
<organism evidence="5 6">
    <name type="scientific">Parabacteroides goldsteinii DSM 19448 = WAL 12034</name>
    <dbReference type="NCBI Taxonomy" id="927665"/>
    <lineage>
        <taxon>Bacteria</taxon>
        <taxon>Pseudomonadati</taxon>
        <taxon>Bacteroidota</taxon>
        <taxon>Bacteroidia</taxon>
        <taxon>Bacteroidales</taxon>
        <taxon>Tannerellaceae</taxon>
        <taxon>Parabacteroides</taxon>
    </lineage>
</organism>
<dbReference type="EMBL" id="AQHV01000011">
    <property type="protein sequence ID" value="KKB56228.1"/>
    <property type="molecule type" value="Genomic_DNA"/>
</dbReference>
<dbReference type="InterPro" id="IPR024450">
    <property type="entry name" value="DUF3874"/>
</dbReference>
<dbReference type="AlphaFoldDB" id="A0A0F5JES8"/>
<feature type="domain" description="BT4734-like N-terminal" evidence="3">
    <location>
        <begin position="53"/>
        <end position="175"/>
    </location>
</feature>
<gene>
    <name evidence="5" type="ORF">HMPREF1535_02202</name>
</gene>
<dbReference type="Pfam" id="PF12990">
    <property type="entry name" value="DUF3874"/>
    <property type="match status" value="1"/>
</dbReference>
<dbReference type="PANTHER" id="PTHR34985">
    <property type="entry name" value="SLR0554 PROTEIN"/>
    <property type="match status" value="1"/>
</dbReference>
<evidence type="ECO:0000259" key="2">
    <source>
        <dbReference type="Pfam" id="PF05272"/>
    </source>
</evidence>
<sequence length="704" mass="79835">MIKVTVFARFKTCMGDVNLIDVLSDIRNGKYATSINRIRACMDKGDLEAADMQKKALPAITISATYRGQRLVEYMTAYNPLIILDFDDLKKEDLPHLLALVREAVYTVACWISPRGRGIKVIVYPVVGLELVPQSHPAIYKRVKDWYQRLLGTKADTSGSDAGRLCIVSYDPQLYLSPRFEPWLRGEGTWPGDLPPIEVVIGKDVMQLISSARKQTTRKYAYAEGNRNNYVHLFAANCNRLGVAKEEVVKYACKTFTDLPAEECLQAVDSAYMHTEEHGAGKTALRSHRGDSFVVQIQEFLNKSFKLRRNIVRRIVEYRSLTKHDVYQPVTDYWENSVWCALQKADVFCRVSDLRSVIHSDFSPEYNPFRSYFENLPAWDGKTDAIGQLAATVATTCPEYWGKCLKKWLVAVVACAINEQKANHTVLLLSGAQGLGKTTWLRNLVPPALRNYVYSGNLDPTAKDSSLLMSDCFLIILDELSGQSRVELNQLKALITKDSILERRPYARNAETFVRRASFAATVNDSQILTDRTGSRRFLCFETLRIDYTSGIDHTAIYAQALALYKQGFRYWFADQDITEINENNEPFQQSSPEAELLFTYFRKPVRFEAYILLSTSEIMSQIAERTRYSVTTMSVNQLGKVLKGAGFESQKRHGKRLFAVIELTNDQIEARRKGFGYDPVDGEEQPDGEDNNGEEPPEPTLPF</sequence>
<proteinExistence type="predicted"/>
<dbReference type="InterPro" id="IPR007936">
    <property type="entry name" value="VapE-like_dom"/>
</dbReference>
<evidence type="ECO:0000313" key="5">
    <source>
        <dbReference type="EMBL" id="KKB56228.1"/>
    </source>
</evidence>
<evidence type="ECO:0000256" key="1">
    <source>
        <dbReference type="SAM" id="MobiDB-lite"/>
    </source>
</evidence>
<feature type="region of interest" description="Disordered" evidence="1">
    <location>
        <begin position="673"/>
        <end position="704"/>
    </location>
</feature>
<dbReference type="PANTHER" id="PTHR34985:SF1">
    <property type="entry name" value="SLR0554 PROTEIN"/>
    <property type="match status" value="1"/>
</dbReference>
<comment type="caution">
    <text evidence="5">The sequence shown here is derived from an EMBL/GenBank/DDBJ whole genome shotgun (WGS) entry which is preliminary data.</text>
</comment>
<feature type="domain" description="Virulence-associated protein E-like" evidence="2">
    <location>
        <begin position="376"/>
        <end position="588"/>
    </location>
</feature>
<dbReference type="InterPro" id="IPR014907">
    <property type="entry name" value="BT4734-like_N"/>
</dbReference>
<name>A0A0F5JES8_9BACT</name>
<accession>A0A0F5JES8</accession>
<evidence type="ECO:0000313" key="6">
    <source>
        <dbReference type="Proteomes" id="UP000033047"/>
    </source>
</evidence>
<dbReference type="PATRIC" id="fig|927665.4.peg.2262"/>
<evidence type="ECO:0000259" key="3">
    <source>
        <dbReference type="Pfam" id="PF08800"/>
    </source>
</evidence>
<dbReference type="Pfam" id="PF05272">
    <property type="entry name" value="VapE-like_dom"/>
    <property type="match status" value="1"/>
</dbReference>
<dbReference type="Proteomes" id="UP000033047">
    <property type="component" value="Unassembled WGS sequence"/>
</dbReference>
<feature type="compositionally biased region" description="Acidic residues" evidence="1">
    <location>
        <begin position="681"/>
        <end position="698"/>
    </location>
</feature>
<dbReference type="HOGENOM" id="CLU_024375_3_1_10"/>